<accession>A0A1J1DYE3</accession>
<sequence length="163" mass="17824">MTVFSCSKSGESDIPGIKLFVFRKDENGTGPDKKKPTAATDAYKALFKDGGSVDFAALGEQLEAKIEGDTIKVVVPFKDDLNIPAAKLTAEITFNEKPIENTYVGETKYTDKGNICDHDFTVKLVHADLKAGVSQDFKISIKKEGKVLSEKTYKLVFIHGTES</sequence>
<dbReference type="AlphaFoldDB" id="A0A1J1DYE3"/>
<dbReference type="KEGG" id="ise:JBKA6_0898"/>
<gene>
    <name evidence="1" type="ORF">JBKA6_0898</name>
</gene>
<organism evidence="1 2">
    <name type="scientific">Ichthyobacterium seriolicida</name>
    <dbReference type="NCBI Taxonomy" id="242600"/>
    <lineage>
        <taxon>Bacteria</taxon>
        <taxon>Pseudomonadati</taxon>
        <taxon>Bacteroidota</taxon>
        <taxon>Flavobacteriia</taxon>
        <taxon>Flavobacteriales</taxon>
        <taxon>Ichthyobacteriaceae</taxon>
        <taxon>Ichthyobacterium</taxon>
    </lineage>
</organism>
<proteinExistence type="predicted"/>
<evidence type="ECO:0000313" key="1">
    <source>
        <dbReference type="EMBL" id="BAV94911.1"/>
    </source>
</evidence>
<keyword evidence="2" id="KW-1185">Reference proteome</keyword>
<evidence type="ECO:0000313" key="2">
    <source>
        <dbReference type="Proteomes" id="UP000243197"/>
    </source>
</evidence>
<reference evidence="1 2" key="1">
    <citation type="submission" date="2014-03" db="EMBL/GenBank/DDBJ databases">
        <title>complete genome sequence of Flavobacteriaceae bacterium JBKA-6.</title>
        <authorList>
            <person name="Takano T."/>
            <person name="Nakamura Y."/>
            <person name="Takuma S."/>
            <person name="Yasuike M."/>
            <person name="Matsuyama T."/>
            <person name="Sakai T."/>
            <person name="Fujiwara A."/>
            <person name="Kimoto K."/>
            <person name="Fukuda Y."/>
            <person name="Kondo H."/>
            <person name="Hirono I."/>
            <person name="Nakayasu C."/>
        </authorList>
    </citation>
    <scope>NUCLEOTIDE SEQUENCE [LARGE SCALE GENOMIC DNA]</scope>
    <source>
        <strain evidence="1 2">JBKA-6</strain>
    </source>
</reference>
<name>A0A1J1DYE3_9FLAO</name>
<protein>
    <submittedName>
        <fullName evidence="1">Uncharacterized protein</fullName>
    </submittedName>
</protein>
<dbReference type="EMBL" id="AP014564">
    <property type="protein sequence ID" value="BAV94911.1"/>
    <property type="molecule type" value="Genomic_DNA"/>
</dbReference>
<dbReference type="Proteomes" id="UP000243197">
    <property type="component" value="Chromosome"/>
</dbReference>